<comment type="caution">
    <text evidence="1">The sequence shown here is derived from an EMBL/GenBank/DDBJ whole genome shotgun (WGS) entry which is preliminary data.</text>
</comment>
<protein>
    <submittedName>
        <fullName evidence="1">Uncharacterized protein</fullName>
    </submittedName>
</protein>
<accession>A0ACB7SB62</accession>
<organism evidence="1 2">
    <name type="scientific">Hyalomma asiaticum</name>
    <name type="common">Tick</name>
    <dbReference type="NCBI Taxonomy" id="266040"/>
    <lineage>
        <taxon>Eukaryota</taxon>
        <taxon>Metazoa</taxon>
        <taxon>Ecdysozoa</taxon>
        <taxon>Arthropoda</taxon>
        <taxon>Chelicerata</taxon>
        <taxon>Arachnida</taxon>
        <taxon>Acari</taxon>
        <taxon>Parasitiformes</taxon>
        <taxon>Ixodida</taxon>
        <taxon>Ixodoidea</taxon>
        <taxon>Ixodidae</taxon>
        <taxon>Hyalomminae</taxon>
        <taxon>Hyalomma</taxon>
    </lineage>
</organism>
<dbReference type="EMBL" id="CM023485">
    <property type="protein sequence ID" value="KAH6931169.1"/>
    <property type="molecule type" value="Genomic_DNA"/>
</dbReference>
<reference evidence="1" key="1">
    <citation type="submission" date="2020-05" db="EMBL/GenBank/DDBJ databases">
        <title>Large-scale comparative analyses of tick genomes elucidate their genetic diversity and vector capacities.</title>
        <authorList>
            <person name="Jia N."/>
            <person name="Wang J."/>
            <person name="Shi W."/>
            <person name="Du L."/>
            <person name="Sun Y."/>
            <person name="Zhan W."/>
            <person name="Jiang J."/>
            <person name="Wang Q."/>
            <person name="Zhang B."/>
            <person name="Ji P."/>
            <person name="Sakyi L.B."/>
            <person name="Cui X."/>
            <person name="Yuan T."/>
            <person name="Jiang B."/>
            <person name="Yang W."/>
            <person name="Lam T.T.-Y."/>
            <person name="Chang Q."/>
            <person name="Ding S."/>
            <person name="Wang X."/>
            <person name="Zhu J."/>
            <person name="Ruan X."/>
            <person name="Zhao L."/>
            <person name="Wei J."/>
            <person name="Que T."/>
            <person name="Du C."/>
            <person name="Cheng J."/>
            <person name="Dai P."/>
            <person name="Han X."/>
            <person name="Huang E."/>
            <person name="Gao Y."/>
            <person name="Liu J."/>
            <person name="Shao H."/>
            <person name="Ye R."/>
            <person name="Li L."/>
            <person name="Wei W."/>
            <person name="Wang X."/>
            <person name="Wang C."/>
            <person name="Yang T."/>
            <person name="Huo Q."/>
            <person name="Li W."/>
            <person name="Guo W."/>
            <person name="Chen H."/>
            <person name="Zhou L."/>
            <person name="Ni X."/>
            <person name="Tian J."/>
            <person name="Zhou Y."/>
            <person name="Sheng Y."/>
            <person name="Liu T."/>
            <person name="Pan Y."/>
            <person name="Xia L."/>
            <person name="Li J."/>
            <person name="Zhao F."/>
            <person name="Cao W."/>
        </authorList>
    </citation>
    <scope>NUCLEOTIDE SEQUENCE</scope>
    <source>
        <strain evidence="1">Hyas-2018</strain>
    </source>
</reference>
<sequence>MCSGCVEPVASSDGENPTAAATVLPPLPLDSSIEPQTEAHTTEDQAPDTDICEERKFVVFESCLRQLLPVARTVCHRRYHTKLSVVGSVVKVRSSCDHCGHVTSWQSQPLIGDQPAGV</sequence>
<evidence type="ECO:0000313" key="1">
    <source>
        <dbReference type="EMBL" id="KAH6931169.1"/>
    </source>
</evidence>
<proteinExistence type="predicted"/>
<keyword evidence="2" id="KW-1185">Reference proteome</keyword>
<evidence type="ECO:0000313" key="2">
    <source>
        <dbReference type="Proteomes" id="UP000821845"/>
    </source>
</evidence>
<gene>
    <name evidence="1" type="ORF">HPB50_022600</name>
</gene>
<name>A0ACB7SB62_HYAAI</name>
<dbReference type="Proteomes" id="UP000821845">
    <property type="component" value="Chromosome 5"/>
</dbReference>